<name>A0A0B6ABA4_PRIM2</name>
<dbReference type="HOGENOM" id="CLU_130942_0_0_9"/>
<dbReference type="KEGG" id="bmeg:BG04_5360"/>
<dbReference type="Proteomes" id="UP000031829">
    <property type="component" value="Chromosome"/>
</dbReference>
<sequence length="152" mass="17871">MNQIILWGILVIPWFLLLLLDKQRVKRFFTVGLFAALMMTIAYQVAEKMHWWTVQENVFFLTNMGATIYCLHIVITIFVFYLTYPGFILYIIVNVILDLIHGYVIVPFLAKIGLYNLYDISHFGLFLVMTTVAIILYLFQRLLDFIFEESLA</sequence>
<protein>
    <submittedName>
        <fullName evidence="1">Putative membrane protein</fullName>
    </submittedName>
</protein>
<evidence type="ECO:0000313" key="1">
    <source>
        <dbReference type="EMBL" id="AJI20821.1"/>
    </source>
</evidence>
<dbReference type="GeneID" id="93643308"/>
<dbReference type="AlphaFoldDB" id="A0A0B6ABA4"/>
<dbReference type="RefSeq" id="WP_016764573.1">
    <property type="nucleotide sequence ID" value="NZ_BCVB01000011.1"/>
</dbReference>
<organism evidence="1 2">
    <name type="scientific">Priestia megaterium (strain ATCC 14581 / DSM 32 / CCUG 1817 / JCM 2506 / NBRC 15308 / NCIMB 9376 / NCTC 10342 / NRRL B-14308 / VKM B-512 / Ford 19)</name>
    <name type="common">Bacillus megaterium</name>
    <dbReference type="NCBI Taxonomy" id="1348623"/>
    <lineage>
        <taxon>Bacteria</taxon>
        <taxon>Bacillati</taxon>
        <taxon>Bacillota</taxon>
        <taxon>Bacilli</taxon>
        <taxon>Bacillales</taxon>
        <taxon>Bacillaceae</taxon>
        <taxon>Priestia</taxon>
    </lineage>
</organism>
<dbReference type="EMBL" id="CP009920">
    <property type="protein sequence ID" value="AJI20821.1"/>
    <property type="molecule type" value="Genomic_DNA"/>
</dbReference>
<accession>A0A0B6ABA4</accession>
<evidence type="ECO:0000313" key="2">
    <source>
        <dbReference type="Proteomes" id="UP000031829"/>
    </source>
</evidence>
<proteinExistence type="predicted"/>
<reference evidence="1 2" key="1">
    <citation type="journal article" date="2015" name="Genome Announc.">
        <title>Complete genome sequences for 35 biothreat assay-relevant bacillus species.</title>
        <authorList>
            <person name="Johnson S.L."/>
            <person name="Daligault H.E."/>
            <person name="Davenport K.W."/>
            <person name="Jaissle J."/>
            <person name="Frey K.G."/>
            <person name="Ladner J.T."/>
            <person name="Broomall S.M."/>
            <person name="Bishop-Lilly K.A."/>
            <person name="Bruce D.C."/>
            <person name="Gibbons H.S."/>
            <person name="Coyne S.R."/>
            <person name="Lo C.C."/>
            <person name="Meincke L."/>
            <person name="Munk A.C."/>
            <person name="Koroleva G.I."/>
            <person name="Rosenzweig C.N."/>
            <person name="Palacios G.F."/>
            <person name="Redden C.L."/>
            <person name="Minogue T.D."/>
            <person name="Chain P.S."/>
        </authorList>
    </citation>
    <scope>NUCLEOTIDE SEQUENCE [LARGE SCALE GENOMIC DNA]</scope>
    <source>
        <strain evidence="2">ATCC 14581 / DSM 32 / JCM 2506 / NBRC 15308 / NCIMB 9376 / NCTC 10342 / NRRL B-14308 / VKM B-512</strain>
    </source>
</reference>
<gene>
    <name evidence="1" type="ORF">BG04_5360</name>
</gene>